<feature type="chain" id="PRO_5019165740" description="DUF2680 domain-containing protein" evidence="2">
    <location>
        <begin position="30"/>
        <end position="229"/>
    </location>
</feature>
<gene>
    <name evidence="3" type="ORF">M5X16_00280</name>
    <name evidence="4" type="ORF">PC41400_12900</name>
</gene>
<dbReference type="KEGG" id="pchi:PC41400_12900"/>
<dbReference type="EMBL" id="JAMDMJ010000001">
    <property type="protein sequence ID" value="MCY9594215.1"/>
    <property type="molecule type" value="Genomic_DNA"/>
</dbReference>
<dbReference type="EMBL" id="CP026520">
    <property type="protein sequence ID" value="QAV18521.1"/>
    <property type="molecule type" value="Genomic_DNA"/>
</dbReference>
<name>A0A410WW50_9BACL</name>
<reference evidence="4 5" key="1">
    <citation type="submission" date="2018-01" db="EMBL/GenBank/DDBJ databases">
        <title>The whole genome sequencing and assembly of Paenibacillus chitinolyticus KCCM 41400 strain.</title>
        <authorList>
            <person name="Kim J.-Y."/>
            <person name="Park M.-K."/>
            <person name="Lee Y.-J."/>
            <person name="Yi H."/>
            <person name="Bahn Y.-S."/>
            <person name="Kim J.F."/>
            <person name="Lee D.-W."/>
        </authorList>
    </citation>
    <scope>NUCLEOTIDE SEQUENCE [LARGE SCALE GENOMIC DNA]</scope>
    <source>
        <strain evidence="4 5">KCCM 41400</strain>
    </source>
</reference>
<evidence type="ECO:0000313" key="5">
    <source>
        <dbReference type="Proteomes" id="UP000288943"/>
    </source>
</evidence>
<dbReference type="GeneID" id="95375710"/>
<accession>A0A410WW50</accession>
<reference evidence="3 6" key="2">
    <citation type="submission" date="2022-05" db="EMBL/GenBank/DDBJ databases">
        <title>Genome Sequencing of Bee-Associated Microbes.</title>
        <authorList>
            <person name="Dunlap C."/>
        </authorList>
    </citation>
    <scope>NUCLEOTIDE SEQUENCE [LARGE SCALE GENOMIC DNA]</scope>
    <source>
        <strain evidence="3 6">NRRL B-23120</strain>
    </source>
</reference>
<evidence type="ECO:0000313" key="6">
    <source>
        <dbReference type="Proteomes" id="UP001527202"/>
    </source>
</evidence>
<protein>
    <recommendedName>
        <fullName evidence="7">DUF2680 domain-containing protein</fullName>
    </recommendedName>
</protein>
<dbReference type="AlphaFoldDB" id="A0A410WW50"/>
<sequence length="229" mass="24644">MSFRRKLHLRWIGAACLLPLACTLTFAFAGSMSPHAGTLEPEAEALSASQPAYETNGAAAFQGGNRPENMEPAIQTSRERLLVLFCATLLEVGKEAGFSLTPAQAEQLAGILQRSVGRGEMTQEESEEAKHLLTGKQRDMFEKVFADDAKRSLQGRALETGGSREHCGDTAPNFYGSVPNGGTDAAEESSALRPAACGPLKEEPELNLEQQTLHMLNRQKSAAITGRNK</sequence>
<evidence type="ECO:0000313" key="4">
    <source>
        <dbReference type="EMBL" id="QAV18521.1"/>
    </source>
</evidence>
<keyword evidence="2" id="KW-0732">Signal</keyword>
<organism evidence="4 5">
    <name type="scientific">Paenibacillus chitinolyticus</name>
    <dbReference type="NCBI Taxonomy" id="79263"/>
    <lineage>
        <taxon>Bacteria</taxon>
        <taxon>Bacillati</taxon>
        <taxon>Bacillota</taxon>
        <taxon>Bacilli</taxon>
        <taxon>Bacillales</taxon>
        <taxon>Paenibacillaceae</taxon>
        <taxon>Paenibacillus</taxon>
    </lineage>
</organism>
<dbReference type="Proteomes" id="UP000288943">
    <property type="component" value="Chromosome"/>
</dbReference>
<evidence type="ECO:0000256" key="2">
    <source>
        <dbReference type="SAM" id="SignalP"/>
    </source>
</evidence>
<feature type="signal peptide" evidence="2">
    <location>
        <begin position="1"/>
        <end position="29"/>
    </location>
</feature>
<feature type="region of interest" description="Disordered" evidence="1">
    <location>
        <begin position="160"/>
        <end position="194"/>
    </location>
</feature>
<evidence type="ECO:0000256" key="1">
    <source>
        <dbReference type="SAM" id="MobiDB-lite"/>
    </source>
</evidence>
<dbReference type="Proteomes" id="UP001527202">
    <property type="component" value="Unassembled WGS sequence"/>
</dbReference>
<dbReference type="RefSeq" id="WP_042228167.1">
    <property type="nucleotide sequence ID" value="NZ_CP026520.1"/>
</dbReference>
<evidence type="ECO:0008006" key="7">
    <source>
        <dbReference type="Google" id="ProtNLM"/>
    </source>
</evidence>
<keyword evidence="6" id="KW-1185">Reference proteome</keyword>
<proteinExistence type="predicted"/>
<evidence type="ECO:0000313" key="3">
    <source>
        <dbReference type="EMBL" id="MCY9594215.1"/>
    </source>
</evidence>
<dbReference type="OrthoDB" id="2660769at2"/>